<feature type="chain" id="PRO_5042990556" evidence="1">
    <location>
        <begin position="21"/>
        <end position="352"/>
    </location>
</feature>
<gene>
    <name evidence="3" type="ORF">QBC37DRAFT_430100</name>
</gene>
<keyword evidence="3" id="KW-0378">Hydrolase</keyword>
<comment type="caution">
    <text evidence="3">The sequence shown here is derived from an EMBL/GenBank/DDBJ whole genome shotgun (WGS) entry which is preliminary data.</text>
</comment>
<dbReference type="Pfam" id="PF11790">
    <property type="entry name" value="Glyco_hydro_cc"/>
    <property type="match status" value="1"/>
</dbReference>
<evidence type="ECO:0000256" key="1">
    <source>
        <dbReference type="SAM" id="SignalP"/>
    </source>
</evidence>
<dbReference type="GO" id="GO:0009277">
    <property type="term" value="C:fungal-type cell wall"/>
    <property type="evidence" value="ECO:0007669"/>
    <property type="project" value="TreeGrafter"/>
</dbReference>
<feature type="signal peptide" evidence="1">
    <location>
        <begin position="1"/>
        <end position="20"/>
    </location>
</feature>
<dbReference type="PANTHER" id="PTHR34154:SF3">
    <property type="entry name" value="ALKALI-SENSITIVE LINKAGE PROTEIN 1"/>
    <property type="match status" value="1"/>
</dbReference>
<dbReference type="InterPro" id="IPR053183">
    <property type="entry name" value="ASL1"/>
</dbReference>
<name>A0AAN6Y3T1_9PEZI</name>
<dbReference type="GO" id="GO:0071966">
    <property type="term" value="P:fungal-type cell wall polysaccharide metabolic process"/>
    <property type="evidence" value="ECO:0007669"/>
    <property type="project" value="TreeGrafter"/>
</dbReference>
<organism evidence="3 4">
    <name type="scientific">Rhypophila decipiens</name>
    <dbReference type="NCBI Taxonomy" id="261697"/>
    <lineage>
        <taxon>Eukaryota</taxon>
        <taxon>Fungi</taxon>
        <taxon>Dikarya</taxon>
        <taxon>Ascomycota</taxon>
        <taxon>Pezizomycotina</taxon>
        <taxon>Sordariomycetes</taxon>
        <taxon>Sordariomycetidae</taxon>
        <taxon>Sordariales</taxon>
        <taxon>Naviculisporaceae</taxon>
        <taxon>Rhypophila</taxon>
    </lineage>
</organism>
<dbReference type="PANTHER" id="PTHR34154">
    <property type="entry name" value="ALKALI-SENSITIVE LINKAGE PROTEIN 1"/>
    <property type="match status" value="1"/>
</dbReference>
<dbReference type="GO" id="GO:0016787">
    <property type="term" value="F:hydrolase activity"/>
    <property type="evidence" value="ECO:0007669"/>
    <property type="project" value="UniProtKB-KW"/>
</dbReference>
<sequence length="352" mass="38027">MRSITTLLAPALLWLPSSLADSDTATTRNLKRGIAFTPNENWPDDDRYWAEAAEKGAVSWYYNFGWEASAAYKSVPQSTFEFVPMMWGAGTANGTDSYFAGNISDVIDKGRAISHVMTFSHPDGTAEDGGPVIKPRIAARSWVNNAVPLQQKGVKVGLPIVGDPYNWVTPFLANCSDILNKTAGKRDGEAKPECKFDFIPITSYGDMAVLEDRVATFANAFPGVPIWLIEYGFNDQDLPKTQKFFNESLAFVEASKSVERYAWFGACRSIVSNVGPNAAMLNPYGELTDIGSWYLGGNATGLEAIPTDQPTEAACTPEKPCGSGPKNGASGARIDGLVMSLLAVGAVFVLFF</sequence>
<evidence type="ECO:0000313" key="4">
    <source>
        <dbReference type="Proteomes" id="UP001301769"/>
    </source>
</evidence>
<dbReference type="InterPro" id="IPR017853">
    <property type="entry name" value="GH"/>
</dbReference>
<dbReference type="EMBL" id="MU858199">
    <property type="protein sequence ID" value="KAK4209612.1"/>
    <property type="molecule type" value="Genomic_DNA"/>
</dbReference>
<evidence type="ECO:0000313" key="3">
    <source>
        <dbReference type="EMBL" id="KAK4209612.1"/>
    </source>
</evidence>
<proteinExistence type="predicted"/>
<accession>A0AAN6Y3T1</accession>
<reference evidence="3" key="2">
    <citation type="submission" date="2023-05" db="EMBL/GenBank/DDBJ databases">
        <authorList>
            <consortium name="Lawrence Berkeley National Laboratory"/>
            <person name="Steindorff A."/>
            <person name="Hensen N."/>
            <person name="Bonometti L."/>
            <person name="Westerberg I."/>
            <person name="Brannstrom I.O."/>
            <person name="Guillou S."/>
            <person name="Cros-Aarteil S."/>
            <person name="Calhoun S."/>
            <person name="Haridas S."/>
            <person name="Kuo A."/>
            <person name="Mondo S."/>
            <person name="Pangilinan J."/>
            <person name="Riley R."/>
            <person name="Labutti K."/>
            <person name="Andreopoulos B."/>
            <person name="Lipzen A."/>
            <person name="Chen C."/>
            <person name="Yanf M."/>
            <person name="Daum C."/>
            <person name="Ng V."/>
            <person name="Clum A."/>
            <person name="Ohm R."/>
            <person name="Martin F."/>
            <person name="Silar P."/>
            <person name="Natvig D."/>
            <person name="Lalanne C."/>
            <person name="Gautier V."/>
            <person name="Ament-Velasquez S.L."/>
            <person name="Kruys A."/>
            <person name="Hutchinson M.I."/>
            <person name="Powell A.J."/>
            <person name="Barry K."/>
            <person name="Miller A.N."/>
            <person name="Grigoriev I.V."/>
            <person name="Debuchy R."/>
            <person name="Gladieux P."/>
            <person name="Thoren M.H."/>
            <person name="Johannesson H."/>
        </authorList>
    </citation>
    <scope>NUCLEOTIDE SEQUENCE</scope>
    <source>
        <strain evidence="3">PSN293</strain>
    </source>
</reference>
<dbReference type="SUPFAM" id="SSF51445">
    <property type="entry name" value="(Trans)glycosidases"/>
    <property type="match status" value="1"/>
</dbReference>
<feature type="domain" description="Asl1-like glycosyl hydrolase catalytic" evidence="2">
    <location>
        <begin position="34"/>
        <end position="294"/>
    </location>
</feature>
<protein>
    <submittedName>
        <fullName evidence="3">Glycosyl hydrolase catalytic core-domain-containing protein</fullName>
    </submittedName>
</protein>
<keyword evidence="1" id="KW-0732">Signal</keyword>
<evidence type="ECO:0000259" key="2">
    <source>
        <dbReference type="Pfam" id="PF11790"/>
    </source>
</evidence>
<dbReference type="InterPro" id="IPR024655">
    <property type="entry name" value="Asl1_glyco_hydro_catalytic"/>
</dbReference>
<dbReference type="Proteomes" id="UP001301769">
    <property type="component" value="Unassembled WGS sequence"/>
</dbReference>
<dbReference type="AlphaFoldDB" id="A0AAN6Y3T1"/>
<reference evidence="3" key="1">
    <citation type="journal article" date="2023" name="Mol. Phylogenet. Evol.">
        <title>Genome-scale phylogeny and comparative genomics of the fungal order Sordariales.</title>
        <authorList>
            <person name="Hensen N."/>
            <person name="Bonometti L."/>
            <person name="Westerberg I."/>
            <person name="Brannstrom I.O."/>
            <person name="Guillou S."/>
            <person name="Cros-Aarteil S."/>
            <person name="Calhoun S."/>
            <person name="Haridas S."/>
            <person name="Kuo A."/>
            <person name="Mondo S."/>
            <person name="Pangilinan J."/>
            <person name="Riley R."/>
            <person name="LaButti K."/>
            <person name="Andreopoulos B."/>
            <person name="Lipzen A."/>
            <person name="Chen C."/>
            <person name="Yan M."/>
            <person name="Daum C."/>
            <person name="Ng V."/>
            <person name="Clum A."/>
            <person name="Steindorff A."/>
            <person name="Ohm R.A."/>
            <person name="Martin F."/>
            <person name="Silar P."/>
            <person name="Natvig D.O."/>
            <person name="Lalanne C."/>
            <person name="Gautier V."/>
            <person name="Ament-Velasquez S.L."/>
            <person name="Kruys A."/>
            <person name="Hutchinson M.I."/>
            <person name="Powell A.J."/>
            <person name="Barry K."/>
            <person name="Miller A.N."/>
            <person name="Grigoriev I.V."/>
            <person name="Debuchy R."/>
            <person name="Gladieux P."/>
            <person name="Hiltunen Thoren M."/>
            <person name="Johannesson H."/>
        </authorList>
    </citation>
    <scope>NUCLEOTIDE SEQUENCE</scope>
    <source>
        <strain evidence="3">PSN293</strain>
    </source>
</reference>
<keyword evidence="4" id="KW-1185">Reference proteome</keyword>